<evidence type="ECO:0000256" key="6">
    <source>
        <dbReference type="ARBA" id="ARBA00022989"/>
    </source>
</evidence>
<feature type="transmembrane region" description="Helical" evidence="8">
    <location>
        <begin position="278"/>
        <end position="298"/>
    </location>
</feature>
<dbReference type="Gene3D" id="1.20.1530.20">
    <property type="match status" value="1"/>
</dbReference>
<feature type="transmembrane region" description="Helical" evidence="8">
    <location>
        <begin position="6"/>
        <end position="24"/>
    </location>
</feature>
<dbReference type="Pfam" id="PF03547">
    <property type="entry name" value="Mem_trans"/>
    <property type="match status" value="2"/>
</dbReference>
<comment type="caution">
    <text evidence="9">The sequence shown here is derived from an EMBL/GenBank/DDBJ whole genome shotgun (WGS) entry which is preliminary data.</text>
</comment>
<evidence type="ECO:0000256" key="1">
    <source>
        <dbReference type="ARBA" id="ARBA00004651"/>
    </source>
</evidence>
<evidence type="ECO:0000256" key="5">
    <source>
        <dbReference type="ARBA" id="ARBA00022692"/>
    </source>
</evidence>
<feature type="transmembrane region" description="Helical" evidence="8">
    <location>
        <begin position="60"/>
        <end position="84"/>
    </location>
</feature>
<protein>
    <submittedName>
        <fullName evidence="9">Permease</fullName>
    </submittedName>
</protein>
<dbReference type="PANTHER" id="PTHR36838">
    <property type="entry name" value="AUXIN EFFLUX CARRIER FAMILY PROTEIN"/>
    <property type="match status" value="1"/>
</dbReference>
<gene>
    <name evidence="9" type="ORF">QX51_10445</name>
</gene>
<proteinExistence type="inferred from homology"/>
<evidence type="ECO:0000256" key="4">
    <source>
        <dbReference type="ARBA" id="ARBA00022475"/>
    </source>
</evidence>
<sequence>MALEGIISLFLIISVGVYASKKNIITKEINKGLTDLLLNISLPFLIISYFNLKFSDEIKTNIIICTLYSGITLVVAIIISKLLLKPLKKEDKYIIQFSNVFSNCGFMGFPIIEGLYGKEGLVYASIFNVLFTIFMWTYGVGLFTGGINKKNVKKVFANPSIVAVFIGIIIMVFGIEIPSIIMKPIEMVGGITSALSMIIVGVILSNVNFKEYMKDISLYYGVFLKLLVVPIIVYLIMAALPGPTKVMKIIVLLHAMPTAAMLPIFAESFNKDKEYASVLLFMSTLFCVVTFPVVLLIVGQ</sequence>
<keyword evidence="4" id="KW-1003">Cell membrane</keyword>
<evidence type="ECO:0000256" key="7">
    <source>
        <dbReference type="ARBA" id="ARBA00023136"/>
    </source>
</evidence>
<dbReference type="PANTHER" id="PTHR36838:SF1">
    <property type="entry name" value="SLR1864 PROTEIN"/>
    <property type="match status" value="1"/>
</dbReference>
<dbReference type="Proteomes" id="UP000031189">
    <property type="component" value="Unassembled WGS sequence"/>
</dbReference>
<evidence type="ECO:0000313" key="9">
    <source>
        <dbReference type="EMBL" id="KHS57038.1"/>
    </source>
</evidence>
<feature type="transmembrane region" description="Helical" evidence="8">
    <location>
        <begin position="246"/>
        <end position="266"/>
    </location>
</feature>
<accession>A0A0B3VW40</accession>
<dbReference type="InterPro" id="IPR004776">
    <property type="entry name" value="Mem_transp_PIN-like"/>
</dbReference>
<evidence type="ECO:0000256" key="3">
    <source>
        <dbReference type="ARBA" id="ARBA00022448"/>
    </source>
</evidence>
<reference evidence="9 10" key="1">
    <citation type="submission" date="2014-12" db="EMBL/GenBank/DDBJ databases">
        <title>Draft genome sequence of Terrisporobacter sp. 08-306576, isolated from the blood culture of a bacteremia patient.</title>
        <authorList>
            <person name="Lund L.C."/>
            <person name="Sydenham T.V."/>
            <person name="Hogh S.V."/>
            <person name="Skov M.N."/>
            <person name="Kemp M."/>
            <person name="Justesen U.S."/>
        </authorList>
    </citation>
    <scope>NUCLEOTIDE SEQUENCE [LARGE SCALE GENOMIC DNA]</scope>
    <source>
        <strain evidence="9 10">08-306576</strain>
    </source>
</reference>
<feature type="transmembrane region" description="Helical" evidence="8">
    <location>
        <begin position="36"/>
        <end position="54"/>
    </location>
</feature>
<dbReference type="AlphaFoldDB" id="A0A0B3VW40"/>
<keyword evidence="6 8" id="KW-1133">Transmembrane helix</keyword>
<evidence type="ECO:0000256" key="2">
    <source>
        <dbReference type="ARBA" id="ARBA00010145"/>
    </source>
</evidence>
<keyword evidence="7 8" id="KW-0472">Membrane</keyword>
<comment type="subcellular location">
    <subcellularLocation>
        <location evidence="1">Cell membrane</location>
        <topology evidence="1">Multi-pass membrane protein</topology>
    </subcellularLocation>
</comment>
<dbReference type="GO" id="GO:0055085">
    <property type="term" value="P:transmembrane transport"/>
    <property type="evidence" value="ECO:0007669"/>
    <property type="project" value="InterPro"/>
</dbReference>
<dbReference type="STRING" id="1577792.QX51_10445"/>
<evidence type="ECO:0000256" key="8">
    <source>
        <dbReference type="SAM" id="Phobius"/>
    </source>
</evidence>
<keyword evidence="10" id="KW-1185">Reference proteome</keyword>
<dbReference type="EMBL" id="JWHR01000095">
    <property type="protein sequence ID" value="KHS57038.1"/>
    <property type="molecule type" value="Genomic_DNA"/>
</dbReference>
<feature type="transmembrane region" description="Helical" evidence="8">
    <location>
        <begin position="96"/>
        <end position="116"/>
    </location>
</feature>
<comment type="similarity">
    <text evidence="2">Belongs to the auxin efflux carrier (TC 2.A.69) family.</text>
</comment>
<feature type="transmembrane region" description="Helical" evidence="8">
    <location>
        <begin position="219"/>
        <end position="240"/>
    </location>
</feature>
<feature type="transmembrane region" description="Helical" evidence="8">
    <location>
        <begin position="122"/>
        <end position="143"/>
    </location>
</feature>
<keyword evidence="5 8" id="KW-0812">Transmembrane</keyword>
<feature type="transmembrane region" description="Helical" evidence="8">
    <location>
        <begin position="187"/>
        <end position="207"/>
    </location>
</feature>
<organism evidence="9 10">
    <name type="scientific">Terrisporobacter othiniensis</name>
    <dbReference type="NCBI Taxonomy" id="1577792"/>
    <lineage>
        <taxon>Bacteria</taxon>
        <taxon>Bacillati</taxon>
        <taxon>Bacillota</taxon>
        <taxon>Clostridia</taxon>
        <taxon>Peptostreptococcales</taxon>
        <taxon>Peptostreptococcaceae</taxon>
        <taxon>Terrisporobacter</taxon>
    </lineage>
</organism>
<name>A0A0B3VW40_9FIRM</name>
<feature type="transmembrane region" description="Helical" evidence="8">
    <location>
        <begin position="155"/>
        <end position="175"/>
    </location>
</feature>
<evidence type="ECO:0000313" key="10">
    <source>
        <dbReference type="Proteomes" id="UP000031189"/>
    </source>
</evidence>
<dbReference type="InterPro" id="IPR038770">
    <property type="entry name" value="Na+/solute_symporter_sf"/>
</dbReference>
<dbReference type="GO" id="GO:0005886">
    <property type="term" value="C:plasma membrane"/>
    <property type="evidence" value="ECO:0007669"/>
    <property type="project" value="UniProtKB-SubCell"/>
</dbReference>
<keyword evidence="3" id="KW-0813">Transport</keyword>